<reference evidence="8" key="1">
    <citation type="submission" date="2021-02" db="EMBL/GenBank/DDBJ databases">
        <authorList>
            <person name="Nowell W R."/>
        </authorList>
    </citation>
    <scope>NUCLEOTIDE SEQUENCE</scope>
</reference>
<organism evidence="8 9">
    <name type="scientific">Adineta steineri</name>
    <dbReference type="NCBI Taxonomy" id="433720"/>
    <lineage>
        <taxon>Eukaryota</taxon>
        <taxon>Metazoa</taxon>
        <taxon>Spiralia</taxon>
        <taxon>Gnathifera</taxon>
        <taxon>Rotifera</taxon>
        <taxon>Eurotatoria</taxon>
        <taxon>Bdelloidea</taxon>
        <taxon>Adinetida</taxon>
        <taxon>Adinetidae</taxon>
        <taxon>Adineta</taxon>
    </lineage>
</organism>
<dbReference type="OrthoDB" id="10046326at2759"/>
<feature type="transmembrane region" description="Helical" evidence="6">
    <location>
        <begin position="270"/>
        <end position="291"/>
    </location>
</feature>
<evidence type="ECO:0000256" key="1">
    <source>
        <dbReference type="ARBA" id="ARBA00004141"/>
    </source>
</evidence>
<dbReference type="Pfam" id="PF20519">
    <property type="entry name" value="Polycystin_dom"/>
    <property type="match status" value="1"/>
</dbReference>
<protein>
    <recommendedName>
        <fullName evidence="7">Polycystin domain-containing protein</fullName>
    </recommendedName>
</protein>
<gene>
    <name evidence="8" type="ORF">VCS650_LOCUS2614</name>
</gene>
<feature type="transmembrane region" description="Helical" evidence="6">
    <location>
        <begin position="208"/>
        <end position="230"/>
    </location>
</feature>
<comment type="subcellular location">
    <subcellularLocation>
        <location evidence="1">Membrane</location>
        <topology evidence="1">Multi-pass membrane protein</topology>
    </subcellularLocation>
</comment>
<comment type="similarity">
    <text evidence="2">Belongs to the polycystin family.</text>
</comment>
<evidence type="ECO:0000256" key="3">
    <source>
        <dbReference type="ARBA" id="ARBA00022692"/>
    </source>
</evidence>
<proteinExistence type="inferred from homology"/>
<keyword evidence="3 6" id="KW-0812">Transmembrane</keyword>
<comment type="caution">
    <text evidence="8">The sequence shown here is derived from an EMBL/GenBank/DDBJ whole genome shotgun (WGS) entry which is preliminary data.</text>
</comment>
<evidence type="ECO:0000313" key="9">
    <source>
        <dbReference type="Proteomes" id="UP000663891"/>
    </source>
</evidence>
<feature type="domain" description="Polycystin" evidence="7">
    <location>
        <begin position="6"/>
        <end position="206"/>
    </location>
</feature>
<dbReference type="Proteomes" id="UP000663891">
    <property type="component" value="Unassembled WGS sequence"/>
</dbReference>
<evidence type="ECO:0000313" key="8">
    <source>
        <dbReference type="EMBL" id="CAF0775368.1"/>
    </source>
</evidence>
<accession>A0A813R1Z2</accession>
<name>A0A813R1Z2_9BILA</name>
<evidence type="ECO:0000256" key="5">
    <source>
        <dbReference type="ARBA" id="ARBA00023136"/>
    </source>
</evidence>
<dbReference type="PANTHER" id="PTHR10877:SF150">
    <property type="entry name" value="REJ DOMAIN-CONTAINING PROTEIN"/>
    <property type="match status" value="1"/>
</dbReference>
<evidence type="ECO:0000256" key="6">
    <source>
        <dbReference type="SAM" id="Phobius"/>
    </source>
</evidence>
<dbReference type="InterPro" id="IPR051223">
    <property type="entry name" value="Polycystin"/>
</dbReference>
<dbReference type="PANTHER" id="PTHR10877">
    <property type="entry name" value="POLYCYSTIN FAMILY MEMBER"/>
    <property type="match status" value="1"/>
</dbReference>
<dbReference type="GO" id="GO:0050982">
    <property type="term" value="P:detection of mechanical stimulus"/>
    <property type="evidence" value="ECO:0007669"/>
    <property type="project" value="TreeGrafter"/>
</dbReference>
<dbReference type="InterPro" id="IPR046791">
    <property type="entry name" value="Polycystin_dom"/>
</dbReference>
<sequence>MNSNAFFQISTIDQYQNWLKNSFISNIRAQQWCNGEALKSLSSFINNKSHRVIDKAIMTQLRIKSSLCQTQIVLKCNEDYSFFNEEKNSYKPGWINQTTQYSNSSIDLAFMYRTGDEFDQYMYVGDLKTYSSGGYIYEYQGRLSDLQSNLSELHRLSWIDSQTRAVIIQLTLYNPNVVLFTSVTFLVEFLSTGSLIPQYRFEPLTLQVFTSTFQLVCSIMYMLFIIYYMIIEIKTVIKMRSSYFYRFWSYTDVGNHFKETDGYTFINLQLLIYILDILTYLLAFCCLFSTLKVLHLC</sequence>
<keyword evidence="5 6" id="KW-0472">Membrane</keyword>
<dbReference type="AlphaFoldDB" id="A0A813R1Z2"/>
<evidence type="ECO:0000259" key="7">
    <source>
        <dbReference type="Pfam" id="PF20519"/>
    </source>
</evidence>
<evidence type="ECO:0000256" key="2">
    <source>
        <dbReference type="ARBA" id="ARBA00007200"/>
    </source>
</evidence>
<keyword evidence="4 6" id="KW-1133">Transmembrane helix</keyword>
<feature type="transmembrane region" description="Helical" evidence="6">
    <location>
        <begin position="177"/>
        <end position="196"/>
    </location>
</feature>
<dbReference type="GO" id="GO:0016020">
    <property type="term" value="C:membrane"/>
    <property type="evidence" value="ECO:0007669"/>
    <property type="project" value="UniProtKB-SubCell"/>
</dbReference>
<evidence type="ECO:0000256" key="4">
    <source>
        <dbReference type="ARBA" id="ARBA00022989"/>
    </source>
</evidence>
<dbReference type="GO" id="GO:0005262">
    <property type="term" value="F:calcium channel activity"/>
    <property type="evidence" value="ECO:0007669"/>
    <property type="project" value="TreeGrafter"/>
</dbReference>
<dbReference type="EMBL" id="CAJNON010000013">
    <property type="protein sequence ID" value="CAF0775368.1"/>
    <property type="molecule type" value="Genomic_DNA"/>
</dbReference>